<dbReference type="AlphaFoldDB" id="A0A520XFQ2"/>
<evidence type="ECO:0000256" key="2">
    <source>
        <dbReference type="SAM" id="Phobius"/>
    </source>
</evidence>
<dbReference type="SMART" id="SM00028">
    <property type="entry name" value="TPR"/>
    <property type="match status" value="9"/>
</dbReference>
<sequence length="572" mass="66279">MHKRKKGEYGVLYIAEKKRLITAAYLCIALFFILFNVIYFTKKTDAASLTRTSLKSETVFNAAAGYINYYGGNYGSAVKYFKREPSSYFQKPYLNYITALLYFKQSKYKKALKYIDTALKLLYKSNGSGKLSSANINYLILKAKIEAGGDNMKGAVTILKSILNKNPYSLKTLLFIANIYIYENNLKTAVFYLNAAKMQHPGNIDSYYLLSKIYSVLNEKNNAEKNLISLIGIDPYFKKAYFRLAALYILDGKIKKAAGIFDKYLKIDPYSKTALYQSAILEYTQKEYSKARKRFLDFIDVSADKKNNFRLKNNAYFFIGISYILEKKYKKGLSFLGMLKPGRHYIDAKLETMEIYISRYKKTNKTKYKKYIISTISKMLNDIKIKKNLKFYYFSAIALSEMKDYNLAELVIKKGLFKFKNNTALLYELGSVYHYLKADRKAAAVMKKILKINPYDASALNYLGYYLAVKNKDIKTAEKLIKKALSYDKGSPFIIDSLGFVYYREGKYDKALKLFKTALKRLGKSPTVLKHTGMDYLKLKNYKKAIEYFNKSYKMKKTTQVKKYIDELKKIH</sequence>
<protein>
    <submittedName>
        <fullName evidence="3">Tetratricopeptide repeat protein</fullName>
    </submittedName>
</protein>
<dbReference type="Proteomes" id="UP000322454">
    <property type="component" value="Unassembled WGS sequence"/>
</dbReference>
<dbReference type="Pfam" id="PF13424">
    <property type="entry name" value="TPR_12"/>
    <property type="match status" value="1"/>
</dbReference>
<dbReference type="PROSITE" id="PS50005">
    <property type="entry name" value="TPR"/>
    <property type="match status" value="4"/>
</dbReference>
<keyword evidence="1" id="KW-0802">TPR repeat</keyword>
<gene>
    <name evidence="3" type="ORF">EVJ48_02160</name>
</gene>
<feature type="repeat" description="TPR" evidence="1">
    <location>
        <begin position="492"/>
        <end position="525"/>
    </location>
</feature>
<keyword evidence="2" id="KW-1133">Transmembrane helix</keyword>
<dbReference type="SUPFAM" id="SSF48452">
    <property type="entry name" value="TPR-like"/>
    <property type="match status" value="3"/>
</dbReference>
<dbReference type="Gene3D" id="1.25.40.10">
    <property type="entry name" value="Tetratricopeptide repeat domain"/>
    <property type="match status" value="3"/>
</dbReference>
<dbReference type="EMBL" id="SHMQ01000004">
    <property type="protein sequence ID" value="RZV39999.1"/>
    <property type="molecule type" value="Genomic_DNA"/>
</dbReference>
<feature type="transmembrane region" description="Helical" evidence="2">
    <location>
        <begin position="20"/>
        <end position="40"/>
    </location>
</feature>
<dbReference type="InterPro" id="IPR011990">
    <property type="entry name" value="TPR-like_helical_dom_sf"/>
</dbReference>
<dbReference type="PANTHER" id="PTHR12558">
    <property type="entry name" value="CELL DIVISION CYCLE 16,23,27"/>
    <property type="match status" value="1"/>
</dbReference>
<proteinExistence type="predicted"/>
<organism evidence="3 4">
    <name type="scientific">Candidatus Acidulodesulfobacterium acidiphilum</name>
    <dbReference type="NCBI Taxonomy" id="2597224"/>
    <lineage>
        <taxon>Bacteria</taxon>
        <taxon>Deltaproteobacteria</taxon>
        <taxon>Candidatus Acidulodesulfobacterales</taxon>
        <taxon>Candidatus Acidulodesulfobacterium</taxon>
    </lineage>
</organism>
<dbReference type="InterPro" id="IPR019734">
    <property type="entry name" value="TPR_rpt"/>
</dbReference>
<comment type="caution">
    <text evidence="3">The sequence shown here is derived from an EMBL/GenBank/DDBJ whole genome shotgun (WGS) entry which is preliminary data.</text>
</comment>
<dbReference type="PANTHER" id="PTHR12558:SF13">
    <property type="entry name" value="CELL DIVISION CYCLE PROTEIN 27 HOMOLOG"/>
    <property type="match status" value="1"/>
</dbReference>
<accession>A0A520XFQ2</accession>
<feature type="repeat" description="TPR" evidence="1">
    <location>
        <begin position="238"/>
        <end position="271"/>
    </location>
</feature>
<evidence type="ECO:0000313" key="3">
    <source>
        <dbReference type="EMBL" id="RZV39999.1"/>
    </source>
</evidence>
<feature type="repeat" description="TPR" evidence="1">
    <location>
        <begin position="423"/>
        <end position="456"/>
    </location>
</feature>
<dbReference type="Pfam" id="PF13181">
    <property type="entry name" value="TPR_8"/>
    <property type="match status" value="2"/>
</dbReference>
<keyword evidence="2" id="KW-0812">Transmembrane</keyword>
<name>A0A520XFQ2_9DELT</name>
<evidence type="ECO:0000313" key="4">
    <source>
        <dbReference type="Proteomes" id="UP000322454"/>
    </source>
</evidence>
<feature type="repeat" description="TPR" evidence="1">
    <location>
        <begin position="526"/>
        <end position="559"/>
    </location>
</feature>
<reference evidence="3 4" key="1">
    <citation type="submission" date="2019-01" db="EMBL/GenBank/DDBJ databases">
        <title>Insights into ecological role of a new deltaproteobacterial order Candidatus Sinidesulfobacterales (Sva0485) by metagenomics and metatranscriptomics.</title>
        <authorList>
            <person name="Tan S."/>
            <person name="Liu J."/>
            <person name="Fang Y."/>
            <person name="Hedlund B."/>
            <person name="Lian Z.-H."/>
            <person name="Huang L.-Y."/>
            <person name="Li J.-T."/>
            <person name="Huang L.-N."/>
            <person name="Li W.-J."/>
            <person name="Jiang H.-C."/>
            <person name="Dong H.-L."/>
            <person name="Shu W.-S."/>
        </authorList>
    </citation>
    <scope>NUCLEOTIDE SEQUENCE [LARGE SCALE GENOMIC DNA]</scope>
    <source>
        <strain evidence="3">AP4</strain>
    </source>
</reference>
<keyword evidence="2" id="KW-0472">Membrane</keyword>
<evidence type="ECO:0000256" key="1">
    <source>
        <dbReference type="PROSITE-ProRule" id="PRU00339"/>
    </source>
</evidence>